<keyword evidence="2" id="KW-1185">Reference proteome</keyword>
<evidence type="ECO:0000313" key="2">
    <source>
        <dbReference type="Proteomes" id="UP000789860"/>
    </source>
</evidence>
<gene>
    <name evidence="1" type="ORF">SCALOS_LOCUS3985</name>
</gene>
<dbReference type="Proteomes" id="UP000789860">
    <property type="component" value="Unassembled WGS sequence"/>
</dbReference>
<evidence type="ECO:0000313" key="1">
    <source>
        <dbReference type="EMBL" id="CAG8518875.1"/>
    </source>
</evidence>
<dbReference type="EMBL" id="CAJVPM010004958">
    <property type="protein sequence ID" value="CAG8518875.1"/>
    <property type="molecule type" value="Genomic_DNA"/>
</dbReference>
<accession>A0ACA9LA13</accession>
<organism evidence="1 2">
    <name type="scientific">Scutellospora calospora</name>
    <dbReference type="NCBI Taxonomy" id="85575"/>
    <lineage>
        <taxon>Eukaryota</taxon>
        <taxon>Fungi</taxon>
        <taxon>Fungi incertae sedis</taxon>
        <taxon>Mucoromycota</taxon>
        <taxon>Glomeromycotina</taxon>
        <taxon>Glomeromycetes</taxon>
        <taxon>Diversisporales</taxon>
        <taxon>Gigasporaceae</taxon>
        <taxon>Scutellospora</taxon>
    </lineage>
</organism>
<feature type="non-terminal residue" evidence="1">
    <location>
        <position position="198"/>
    </location>
</feature>
<comment type="caution">
    <text evidence="1">The sequence shown here is derived from an EMBL/GenBank/DDBJ whole genome shotgun (WGS) entry which is preliminary data.</text>
</comment>
<sequence>MGVPSEMPKSPKNKMPRQLEVNAQFLRNVFKLHRMFRDTNVAEVRIIADQISFYNSQSEPVDLSISMDISTNPFTRALNSYFEDLRCSGLPTHPPEEVLGKCLEEMAWGDLVRERLQEKFTETPPVQTIPNVNNNNNLVMQETLQALLALINNSTTENNQEDQASYIGIYEVQNQDDTAGLGETEELLIPDIDVVMED</sequence>
<proteinExistence type="predicted"/>
<reference evidence="1" key="1">
    <citation type="submission" date="2021-06" db="EMBL/GenBank/DDBJ databases">
        <authorList>
            <person name="Kallberg Y."/>
            <person name="Tangrot J."/>
            <person name="Rosling A."/>
        </authorList>
    </citation>
    <scope>NUCLEOTIDE SEQUENCE</scope>
    <source>
        <strain evidence="1">AU212A</strain>
    </source>
</reference>
<name>A0ACA9LA13_9GLOM</name>
<protein>
    <submittedName>
        <fullName evidence="1">719_t:CDS:1</fullName>
    </submittedName>
</protein>